<gene>
    <name evidence="2" type="ORF">HPB51_026242</name>
</gene>
<dbReference type="VEuPathDB" id="VectorBase:LOC119170156"/>
<evidence type="ECO:0000313" key="3">
    <source>
        <dbReference type="Proteomes" id="UP000821866"/>
    </source>
</evidence>
<organism evidence="2 3">
    <name type="scientific">Rhipicephalus microplus</name>
    <name type="common">Cattle tick</name>
    <name type="synonym">Boophilus microplus</name>
    <dbReference type="NCBI Taxonomy" id="6941"/>
    <lineage>
        <taxon>Eukaryota</taxon>
        <taxon>Metazoa</taxon>
        <taxon>Ecdysozoa</taxon>
        <taxon>Arthropoda</taxon>
        <taxon>Chelicerata</taxon>
        <taxon>Arachnida</taxon>
        <taxon>Acari</taxon>
        <taxon>Parasitiformes</taxon>
        <taxon>Ixodida</taxon>
        <taxon>Ixodoidea</taxon>
        <taxon>Ixodidae</taxon>
        <taxon>Rhipicephalinae</taxon>
        <taxon>Rhipicephalus</taxon>
        <taxon>Boophilus</taxon>
    </lineage>
</organism>
<accession>A0A9J6DXE2</accession>
<protein>
    <submittedName>
        <fullName evidence="2">Uncharacterized protein</fullName>
    </submittedName>
</protein>
<dbReference type="Proteomes" id="UP000821866">
    <property type="component" value="Unassembled WGS sequence"/>
</dbReference>
<evidence type="ECO:0000256" key="1">
    <source>
        <dbReference type="SAM" id="MobiDB-lite"/>
    </source>
</evidence>
<dbReference type="AlphaFoldDB" id="A0A9J6DXE2"/>
<comment type="caution">
    <text evidence="2">The sequence shown here is derived from an EMBL/GenBank/DDBJ whole genome shotgun (WGS) entry which is preliminary data.</text>
</comment>
<feature type="compositionally biased region" description="Acidic residues" evidence="1">
    <location>
        <begin position="208"/>
        <end position="225"/>
    </location>
</feature>
<feature type="region of interest" description="Disordered" evidence="1">
    <location>
        <begin position="124"/>
        <end position="144"/>
    </location>
</feature>
<proteinExistence type="predicted"/>
<dbReference type="EMBL" id="JABSTU010000007">
    <property type="protein sequence ID" value="KAH8026907.1"/>
    <property type="molecule type" value="Genomic_DNA"/>
</dbReference>
<evidence type="ECO:0000313" key="2">
    <source>
        <dbReference type="EMBL" id="KAH8026907.1"/>
    </source>
</evidence>
<keyword evidence="3" id="KW-1185">Reference proteome</keyword>
<name>A0A9J6DXE2_RHIMP</name>
<sequence length="225" mass="23971">MPRHPWYKDAKLAPAFNCRGHRNITQRNEVRAGPTTLGARATFPGTCMPTSQCIRPVKSGLARLKAPRFCGFKRLMPMVCCPDSAYGSGGPSPYGPYQPLPPYGSGGRAYPHWPNYYPPGPSPYVPHQSLPPHNGGGQGYANGPVYYPPGPSPYVPHQSMPPHGAGGWGYPNGPNYYPPGVGPQQAHGNSYGTGPVSPHRESSGGGEESGDDAPCDDCEDDSHSE</sequence>
<feature type="region of interest" description="Disordered" evidence="1">
    <location>
        <begin position="169"/>
        <end position="225"/>
    </location>
</feature>
<reference evidence="2" key="2">
    <citation type="submission" date="2021-09" db="EMBL/GenBank/DDBJ databases">
        <authorList>
            <person name="Jia N."/>
            <person name="Wang J."/>
            <person name="Shi W."/>
            <person name="Du L."/>
            <person name="Sun Y."/>
            <person name="Zhan W."/>
            <person name="Jiang J."/>
            <person name="Wang Q."/>
            <person name="Zhang B."/>
            <person name="Ji P."/>
            <person name="Sakyi L.B."/>
            <person name="Cui X."/>
            <person name="Yuan T."/>
            <person name="Jiang B."/>
            <person name="Yang W."/>
            <person name="Lam T.T.-Y."/>
            <person name="Chang Q."/>
            <person name="Ding S."/>
            <person name="Wang X."/>
            <person name="Zhu J."/>
            <person name="Ruan X."/>
            <person name="Zhao L."/>
            <person name="Wei J."/>
            <person name="Que T."/>
            <person name="Du C."/>
            <person name="Cheng J."/>
            <person name="Dai P."/>
            <person name="Han X."/>
            <person name="Huang E."/>
            <person name="Gao Y."/>
            <person name="Liu J."/>
            <person name="Shao H."/>
            <person name="Ye R."/>
            <person name="Li L."/>
            <person name="Wei W."/>
            <person name="Wang X."/>
            <person name="Wang C."/>
            <person name="Huo Q."/>
            <person name="Li W."/>
            <person name="Guo W."/>
            <person name="Chen H."/>
            <person name="Chen S."/>
            <person name="Zhou L."/>
            <person name="Zhou L."/>
            <person name="Ni X."/>
            <person name="Tian J."/>
            <person name="Zhou Y."/>
            <person name="Sheng Y."/>
            <person name="Liu T."/>
            <person name="Pan Y."/>
            <person name="Xia L."/>
            <person name="Li J."/>
            <person name="Zhao F."/>
            <person name="Cao W."/>
        </authorList>
    </citation>
    <scope>NUCLEOTIDE SEQUENCE</scope>
    <source>
        <strain evidence="2">Rmic-2018</strain>
        <tissue evidence="2">Larvae</tissue>
    </source>
</reference>
<reference evidence="2" key="1">
    <citation type="journal article" date="2020" name="Cell">
        <title>Large-Scale Comparative Analyses of Tick Genomes Elucidate Their Genetic Diversity and Vector Capacities.</title>
        <authorList>
            <consortium name="Tick Genome and Microbiome Consortium (TIGMIC)"/>
            <person name="Jia N."/>
            <person name="Wang J."/>
            <person name="Shi W."/>
            <person name="Du L."/>
            <person name="Sun Y."/>
            <person name="Zhan W."/>
            <person name="Jiang J.F."/>
            <person name="Wang Q."/>
            <person name="Zhang B."/>
            <person name="Ji P."/>
            <person name="Bell-Sakyi L."/>
            <person name="Cui X.M."/>
            <person name="Yuan T.T."/>
            <person name="Jiang B.G."/>
            <person name="Yang W.F."/>
            <person name="Lam T.T."/>
            <person name="Chang Q.C."/>
            <person name="Ding S.J."/>
            <person name="Wang X.J."/>
            <person name="Zhu J.G."/>
            <person name="Ruan X.D."/>
            <person name="Zhao L."/>
            <person name="Wei J.T."/>
            <person name="Ye R.Z."/>
            <person name="Que T.C."/>
            <person name="Du C.H."/>
            <person name="Zhou Y.H."/>
            <person name="Cheng J.X."/>
            <person name="Dai P.F."/>
            <person name="Guo W.B."/>
            <person name="Han X.H."/>
            <person name="Huang E.J."/>
            <person name="Li L.F."/>
            <person name="Wei W."/>
            <person name="Gao Y.C."/>
            <person name="Liu J.Z."/>
            <person name="Shao H.Z."/>
            <person name="Wang X."/>
            <person name="Wang C.C."/>
            <person name="Yang T.C."/>
            <person name="Huo Q.B."/>
            <person name="Li W."/>
            <person name="Chen H.Y."/>
            <person name="Chen S.E."/>
            <person name="Zhou L.G."/>
            <person name="Ni X.B."/>
            <person name="Tian J.H."/>
            <person name="Sheng Y."/>
            <person name="Liu T."/>
            <person name="Pan Y.S."/>
            <person name="Xia L.Y."/>
            <person name="Li J."/>
            <person name="Zhao F."/>
            <person name="Cao W.C."/>
        </authorList>
    </citation>
    <scope>NUCLEOTIDE SEQUENCE</scope>
    <source>
        <strain evidence="2">Rmic-2018</strain>
    </source>
</reference>